<evidence type="ECO:0000313" key="3">
    <source>
        <dbReference type="Proteomes" id="UP000317365"/>
    </source>
</evidence>
<dbReference type="EMBL" id="CP036282">
    <property type="protein sequence ID" value="QDL55470.1"/>
    <property type="molecule type" value="Genomic_DNA"/>
</dbReference>
<dbReference type="SUPFAM" id="SSF69754">
    <property type="entry name" value="Ribosome binding protein Y (YfiA homologue)"/>
    <property type="match status" value="1"/>
</dbReference>
<evidence type="ECO:0000313" key="2">
    <source>
        <dbReference type="EMBL" id="QDL55470.1"/>
    </source>
</evidence>
<organism evidence="2 3">
    <name type="scientific">Rhodoferax aquaticus</name>
    <dbReference type="NCBI Taxonomy" id="2527691"/>
    <lineage>
        <taxon>Bacteria</taxon>
        <taxon>Pseudomonadati</taxon>
        <taxon>Pseudomonadota</taxon>
        <taxon>Betaproteobacteria</taxon>
        <taxon>Burkholderiales</taxon>
        <taxon>Comamonadaceae</taxon>
        <taxon>Rhodoferax</taxon>
    </lineage>
</organism>
<dbReference type="KEGG" id="rhg:EXZ61_15540"/>
<accession>A0A515ES38</accession>
<dbReference type="InterPro" id="IPR036567">
    <property type="entry name" value="RHF-like"/>
</dbReference>
<name>A0A515ES38_9BURK</name>
<evidence type="ECO:0000256" key="1">
    <source>
        <dbReference type="SAM" id="MobiDB-lite"/>
    </source>
</evidence>
<feature type="compositionally biased region" description="Basic and acidic residues" evidence="1">
    <location>
        <begin position="99"/>
        <end position="108"/>
    </location>
</feature>
<dbReference type="Proteomes" id="UP000317365">
    <property type="component" value="Chromosome"/>
</dbReference>
<protein>
    <submittedName>
        <fullName evidence="2">HPF/RaiA family ribosome-associated protein</fullName>
    </submittedName>
</protein>
<feature type="compositionally biased region" description="Polar residues" evidence="1">
    <location>
        <begin position="112"/>
        <end position="126"/>
    </location>
</feature>
<dbReference type="RefSeq" id="WP_142812627.1">
    <property type="nucleotide sequence ID" value="NZ_CP036282.1"/>
</dbReference>
<feature type="region of interest" description="Disordered" evidence="1">
    <location>
        <begin position="91"/>
        <end position="126"/>
    </location>
</feature>
<keyword evidence="3" id="KW-1185">Reference proteome</keyword>
<proteinExistence type="predicted"/>
<gene>
    <name evidence="2" type="ORF">EXZ61_15540</name>
</gene>
<reference evidence="3" key="1">
    <citation type="submission" date="2019-02" db="EMBL/GenBank/DDBJ databases">
        <title>Complete genome sequence of Rhodoferax sp. Gr-4.</title>
        <authorList>
            <person name="Jin L."/>
        </authorList>
    </citation>
    <scope>NUCLEOTIDE SEQUENCE [LARGE SCALE GENOMIC DNA]</scope>
    <source>
        <strain evidence="3">Gr-4</strain>
    </source>
</reference>
<sequence length="126" mass="14028">MQIIFESRDADGADMREASIARVQFALRRLQGVVPRAKVQFSDVNGPRGGVDKRCQVELIAEGSEHVVIASLARDWRTALDRSLSRATRTLTRSLQKRQKPERGRMARDTLGISSSASPTQNLTNH</sequence>
<dbReference type="AlphaFoldDB" id="A0A515ES38"/>
<reference evidence="3" key="2">
    <citation type="journal article" date="2020" name="Int. J. Syst. Evol. Microbiol.">
        <title>Genomic insights into a novel species Rhodoferax aquaticus sp. nov., isolated from freshwater.</title>
        <authorList>
            <person name="Li T."/>
            <person name="Zhuo Y."/>
            <person name="Jin C.Z."/>
            <person name="Wu X."/>
            <person name="Ko S.R."/>
            <person name="Jin F.J."/>
            <person name="Ahn C.Y."/>
            <person name="Oh H.M."/>
            <person name="Lee H.G."/>
            <person name="Jin L."/>
        </authorList>
    </citation>
    <scope>NUCLEOTIDE SEQUENCE [LARGE SCALE GENOMIC DNA]</scope>
    <source>
        <strain evidence="3">Gr-4</strain>
    </source>
</reference>